<sequence length="209" mass="23550">MERISKFDDVLKGRKSVKVFDTEYKISHEEMDEMIQKATKAPSSVNMQPWRLMVVDSEEGKEKILPSFGMNSRQVNTSSAMIIVFGDLKNYEKAEQIYGDAVSKKHMTEEIKDKMLSWVLPHYKGLSREGMKDIVNIDSSLMAMQFMLVAKSHGYDTNPIGGFDKANIADVLGLDSDRFVPVVAIAVGKGAQEAHESVRLPLDDVRQYL</sequence>
<dbReference type="STRING" id="1194526.A284_02510"/>
<proteinExistence type="inferred from homology"/>
<organism evidence="5 6">
    <name type="scientific">Staphylococcus warneri</name>
    <dbReference type="NCBI Taxonomy" id="1292"/>
    <lineage>
        <taxon>Bacteria</taxon>
        <taxon>Bacillati</taxon>
        <taxon>Bacillota</taxon>
        <taxon>Bacilli</taxon>
        <taxon>Bacillales</taxon>
        <taxon>Staphylococcaceae</taxon>
        <taxon>Staphylococcus</taxon>
    </lineage>
</organism>
<gene>
    <name evidence="5" type="ORF">BU085_00895</name>
</gene>
<dbReference type="EMBL" id="PZEV01000002">
    <property type="protein sequence ID" value="PTI52482.1"/>
    <property type="molecule type" value="Genomic_DNA"/>
</dbReference>
<dbReference type="AlphaFoldDB" id="A0A2T4Q3H3"/>
<dbReference type="PANTHER" id="PTHR43673">
    <property type="entry name" value="NAD(P)H NITROREDUCTASE YDGI-RELATED"/>
    <property type="match status" value="1"/>
</dbReference>
<evidence type="ECO:0000259" key="4">
    <source>
        <dbReference type="Pfam" id="PF00881"/>
    </source>
</evidence>
<dbReference type="InterPro" id="IPR029479">
    <property type="entry name" value="Nitroreductase"/>
</dbReference>
<dbReference type="SUPFAM" id="SSF55469">
    <property type="entry name" value="FMN-dependent nitroreductase-like"/>
    <property type="match status" value="1"/>
</dbReference>
<accession>A0A2T4Q3H3</accession>
<dbReference type="RefSeq" id="WP_107532671.1">
    <property type="nucleotide sequence ID" value="NZ_JASCSE010000002.1"/>
</dbReference>
<dbReference type="Gene3D" id="3.40.109.10">
    <property type="entry name" value="NADH Oxidase"/>
    <property type="match status" value="1"/>
</dbReference>
<dbReference type="PANTHER" id="PTHR43673:SF10">
    <property type="entry name" value="NADH DEHYDROGENASE_NAD(P)H NITROREDUCTASE XCC3605-RELATED"/>
    <property type="match status" value="1"/>
</dbReference>
<reference evidence="5 6" key="1">
    <citation type="journal article" date="2016" name="Front. Microbiol.">
        <title>Comprehensive Phylogenetic Analysis of Bovine Non-aureus Staphylococci Species Based on Whole-Genome Sequencing.</title>
        <authorList>
            <person name="Naushad S."/>
            <person name="Barkema H.W."/>
            <person name="Luby C."/>
            <person name="Condas L.A."/>
            <person name="Nobrega D.B."/>
            <person name="Carson D.A."/>
            <person name="De Buck J."/>
        </authorList>
    </citation>
    <scope>NUCLEOTIDE SEQUENCE [LARGE SCALE GENOMIC DNA]</scope>
    <source>
        <strain evidence="5 6">SNUC 2993</strain>
    </source>
</reference>
<protein>
    <submittedName>
        <fullName evidence="5">Nitroreductase family protein</fullName>
    </submittedName>
</protein>
<dbReference type="Proteomes" id="UP000240717">
    <property type="component" value="Unassembled WGS sequence"/>
</dbReference>
<evidence type="ECO:0000256" key="2">
    <source>
        <dbReference type="ARBA" id="ARBA00007118"/>
    </source>
</evidence>
<name>A0A2T4Q3H3_STAWA</name>
<evidence type="ECO:0000256" key="1">
    <source>
        <dbReference type="ARBA" id="ARBA00001917"/>
    </source>
</evidence>
<dbReference type="CDD" id="cd02137">
    <property type="entry name" value="MhqN-like"/>
    <property type="match status" value="1"/>
</dbReference>
<evidence type="ECO:0000313" key="6">
    <source>
        <dbReference type="Proteomes" id="UP000240717"/>
    </source>
</evidence>
<dbReference type="GO" id="GO:0016491">
    <property type="term" value="F:oxidoreductase activity"/>
    <property type="evidence" value="ECO:0007669"/>
    <property type="project" value="UniProtKB-KW"/>
</dbReference>
<comment type="cofactor">
    <cofactor evidence="1">
        <name>FMN</name>
        <dbReference type="ChEBI" id="CHEBI:58210"/>
    </cofactor>
</comment>
<dbReference type="Pfam" id="PF00881">
    <property type="entry name" value="Nitroreductase"/>
    <property type="match status" value="1"/>
</dbReference>
<comment type="caution">
    <text evidence="5">The sequence shown here is derived from an EMBL/GenBank/DDBJ whole genome shotgun (WGS) entry which is preliminary data.</text>
</comment>
<keyword evidence="3" id="KW-0560">Oxidoreductase</keyword>
<dbReference type="InterPro" id="IPR000415">
    <property type="entry name" value="Nitroreductase-like"/>
</dbReference>
<comment type="similarity">
    <text evidence="2">Belongs to the nitroreductase family.</text>
</comment>
<evidence type="ECO:0000313" key="5">
    <source>
        <dbReference type="EMBL" id="PTI52482.1"/>
    </source>
</evidence>
<evidence type="ECO:0000256" key="3">
    <source>
        <dbReference type="ARBA" id="ARBA00023002"/>
    </source>
</evidence>
<feature type="domain" description="Nitroreductase" evidence="4">
    <location>
        <begin position="11"/>
        <end position="189"/>
    </location>
</feature>